<keyword evidence="3" id="KW-1185">Reference proteome</keyword>
<feature type="region of interest" description="Disordered" evidence="1">
    <location>
        <begin position="55"/>
        <end position="138"/>
    </location>
</feature>
<evidence type="ECO:0000313" key="2">
    <source>
        <dbReference type="EMBL" id="KZV37623.1"/>
    </source>
</evidence>
<protein>
    <submittedName>
        <fullName evidence="2">Pentatricopeptide repeat-containing protein-like</fullName>
    </submittedName>
</protein>
<accession>A0A2Z7BSR7</accession>
<evidence type="ECO:0000313" key="3">
    <source>
        <dbReference type="Proteomes" id="UP000250235"/>
    </source>
</evidence>
<sequence>MVKRLATSRHDPLGITDSACKNQLVVVSAQYGTFNTYIPIRSTTIDSIGYLRMRASGESSTTKHRLLHVSGPHPILPPNDHKGQSSQPPAKRPYQGPLKGPSPQGQQQQRQQGQQRPQQEGASAPRPVGFPVCKEYHK</sequence>
<dbReference type="EMBL" id="KV002552">
    <property type="protein sequence ID" value="KZV37623.1"/>
    <property type="molecule type" value="Genomic_DNA"/>
</dbReference>
<dbReference type="Proteomes" id="UP000250235">
    <property type="component" value="Unassembled WGS sequence"/>
</dbReference>
<name>A0A2Z7BSR7_9LAMI</name>
<gene>
    <name evidence="2" type="ORF">F511_39601</name>
</gene>
<feature type="compositionally biased region" description="Low complexity" evidence="1">
    <location>
        <begin position="103"/>
        <end position="119"/>
    </location>
</feature>
<reference evidence="2 3" key="1">
    <citation type="journal article" date="2015" name="Proc. Natl. Acad. Sci. U.S.A.">
        <title>The resurrection genome of Boea hygrometrica: A blueprint for survival of dehydration.</title>
        <authorList>
            <person name="Xiao L."/>
            <person name="Yang G."/>
            <person name="Zhang L."/>
            <person name="Yang X."/>
            <person name="Zhao S."/>
            <person name="Ji Z."/>
            <person name="Zhou Q."/>
            <person name="Hu M."/>
            <person name="Wang Y."/>
            <person name="Chen M."/>
            <person name="Xu Y."/>
            <person name="Jin H."/>
            <person name="Xiao X."/>
            <person name="Hu G."/>
            <person name="Bao F."/>
            <person name="Hu Y."/>
            <person name="Wan P."/>
            <person name="Li L."/>
            <person name="Deng X."/>
            <person name="Kuang T."/>
            <person name="Xiang C."/>
            <person name="Zhu J.K."/>
            <person name="Oliver M.J."/>
            <person name="He Y."/>
        </authorList>
    </citation>
    <scope>NUCLEOTIDE SEQUENCE [LARGE SCALE GENOMIC DNA]</scope>
    <source>
        <strain evidence="3">cv. XS01</strain>
    </source>
</reference>
<organism evidence="2 3">
    <name type="scientific">Dorcoceras hygrometricum</name>
    <dbReference type="NCBI Taxonomy" id="472368"/>
    <lineage>
        <taxon>Eukaryota</taxon>
        <taxon>Viridiplantae</taxon>
        <taxon>Streptophyta</taxon>
        <taxon>Embryophyta</taxon>
        <taxon>Tracheophyta</taxon>
        <taxon>Spermatophyta</taxon>
        <taxon>Magnoliopsida</taxon>
        <taxon>eudicotyledons</taxon>
        <taxon>Gunneridae</taxon>
        <taxon>Pentapetalae</taxon>
        <taxon>asterids</taxon>
        <taxon>lamiids</taxon>
        <taxon>Lamiales</taxon>
        <taxon>Gesneriaceae</taxon>
        <taxon>Didymocarpoideae</taxon>
        <taxon>Trichosporeae</taxon>
        <taxon>Loxocarpinae</taxon>
        <taxon>Dorcoceras</taxon>
    </lineage>
</organism>
<evidence type="ECO:0000256" key="1">
    <source>
        <dbReference type="SAM" id="MobiDB-lite"/>
    </source>
</evidence>
<dbReference type="AlphaFoldDB" id="A0A2Z7BSR7"/>
<proteinExistence type="predicted"/>